<dbReference type="SMART" id="SM00304">
    <property type="entry name" value="HAMP"/>
    <property type="match status" value="2"/>
</dbReference>
<dbReference type="InterPro" id="IPR004089">
    <property type="entry name" value="MCPsignal_dom"/>
</dbReference>
<keyword evidence="3" id="KW-1133">Transmembrane helix</keyword>
<evidence type="ECO:0000259" key="5">
    <source>
        <dbReference type="PROSITE" id="PS50885"/>
    </source>
</evidence>
<dbReference type="PANTHER" id="PTHR32089:SF120">
    <property type="entry name" value="METHYL-ACCEPTING CHEMOTAXIS PROTEIN TLPQ"/>
    <property type="match status" value="1"/>
</dbReference>
<dbReference type="EMBL" id="UOFS01000042">
    <property type="protein sequence ID" value="VAX00125.1"/>
    <property type="molecule type" value="Genomic_DNA"/>
</dbReference>
<dbReference type="GO" id="GO:0004888">
    <property type="term" value="F:transmembrane signaling receptor activity"/>
    <property type="evidence" value="ECO:0007669"/>
    <property type="project" value="InterPro"/>
</dbReference>
<dbReference type="GO" id="GO:0007165">
    <property type="term" value="P:signal transduction"/>
    <property type="evidence" value="ECO:0007669"/>
    <property type="project" value="UniProtKB-KW"/>
</dbReference>
<dbReference type="InterPro" id="IPR004090">
    <property type="entry name" value="Chemotax_Me-accpt_rcpt"/>
</dbReference>
<evidence type="ECO:0000313" key="6">
    <source>
        <dbReference type="EMBL" id="VAX00125.1"/>
    </source>
</evidence>
<dbReference type="Gene3D" id="1.10.287.950">
    <property type="entry name" value="Methyl-accepting chemotaxis protein"/>
    <property type="match status" value="1"/>
</dbReference>
<dbReference type="PROSITE" id="PS50111">
    <property type="entry name" value="CHEMOTAXIS_TRANSDUC_2"/>
    <property type="match status" value="1"/>
</dbReference>
<feature type="transmembrane region" description="Helical" evidence="3">
    <location>
        <begin position="27"/>
        <end position="53"/>
    </location>
</feature>
<gene>
    <name evidence="6" type="ORF">MNBD_GAMMA22-1142</name>
</gene>
<sequence>MKIKLNIGFLDVYIRRKLEYLSIRKKLYFGFSAILSFMTVVVIVTVIGLLLVLNNIRAIIDEHEPTVIASVKLDTNIKEASGSLGLFLLSKEELHRTNYEDVLTDVEVTLNELKQLEPIQKDNMSLKLVNSIEQDIIKFKSFEGKFYKLAEHTAENFPSVMYASNEMNPISIDLLNSISNMILTEKDEEATPQRKKLLMAMDSLRYSWQNLMNSVRALMADRAAVSENNVRLFQEKTGKDIEIIKKLSNQSGSGFAFDQVDDFENILELRDRFFVNFEKFIKIHKGEQWRQDSYLMRTEVGPLLRSIDKKLKSLEKSAQSKINDANDFLVAEVIGIIIIALVLLLAGFVAARSISTQIVESVVVPLNSAVDATGRIAAGDLTVVIDETSEDEIGQLVSSLNMMSVNLASLVSNVKKSGIQVTSSSTEIAATAKQQEATVTEQAATANQIATAATEISATVQELVQTMDEVTGVTETTAHAAADSQTALGTMKQTMHNMMDATAGIGSKLSVLSEKASNINSVVTTITKVADQTNLLSLNAAIEAEKAGEYGVGFVVVATEIRRLADQTAVATWDIEQMVKEMQSAVSAGVMGMDKFTDEVRLGVEDVREVGTQLANIIEQVQALLPRFEEVHIGMQNQAKGAQQINESIAQLSDGTHQSAESLRQSTSSINVLHNAANSLQEGVSKFKLKDNTYSAKQR</sequence>
<name>A0A3B1B1D2_9ZZZZ</name>
<dbReference type="PROSITE" id="PS50885">
    <property type="entry name" value="HAMP"/>
    <property type="match status" value="1"/>
</dbReference>
<feature type="transmembrane region" description="Helical" evidence="3">
    <location>
        <begin position="328"/>
        <end position="351"/>
    </location>
</feature>
<accession>A0A3B1B1D2</accession>
<feature type="domain" description="Methyl-accepting transducer" evidence="4">
    <location>
        <begin position="417"/>
        <end position="653"/>
    </location>
</feature>
<dbReference type="Pfam" id="PF00015">
    <property type="entry name" value="MCPsignal"/>
    <property type="match status" value="1"/>
</dbReference>
<dbReference type="SMART" id="SM00283">
    <property type="entry name" value="MA"/>
    <property type="match status" value="1"/>
</dbReference>
<protein>
    <submittedName>
        <fullName evidence="6">Methyl-accepting chemotaxis protein I (Serine chemoreceptor protein)</fullName>
    </submittedName>
</protein>
<dbReference type="SUPFAM" id="SSF58104">
    <property type="entry name" value="Methyl-accepting chemotaxis protein (MCP) signaling domain"/>
    <property type="match status" value="1"/>
</dbReference>
<dbReference type="PANTHER" id="PTHR32089">
    <property type="entry name" value="METHYL-ACCEPTING CHEMOTAXIS PROTEIN MCPB"/>
    <property type="match status" value="1"/>
</dbReference>
<dbReference type="CDD" id="cd06225">
    <property type="entry name" value="HAMP"/>
    <property type="match status" value="1"/>
</dbReference>
<reference evidence="6" key="1">
    <citation type="submission" date="2018-06" db="EMBL/GenBank/DDBJ databases">
        <authorList>
            <person name="Zhirakovskaya E."/>
        </authorList>
    </citation>
    <scope>NUCLEOTIDE SEQUENCE</scope>
</reference>
<dbReference type="InterPro" id="IPR003660">
    <property type="entry name" value="HAMP_dom"/>
</dbReference>
<dbReference type="Pfam" id="PF00672">
    <property type="entry name" value="HAMP"/>
    <property type="match status" value="1"/>
</dbReference>
<dbReference type="AlphaFoldDB" id="A0A3B1B1D2"/>
<feature type="domain" description="HAMP" evidence="5">
    <location>
        <begin position="360"/>
        <end position="412"/>
    </location>
</feature>
<evidence type="ECO:0000256" key="1">
    <source>
        <dbReference type="ARBA" id="ARBA00023224"/>
    </source>
</evidence>
<comment type="similarity">
    <text evidence="2">Belongs to the methyl-accepting chemotaxis (MCP) protein family.</text>
</comment>
<keyword evidence="3" id="KW-0812">Transmembrane</keyword>
<dbReference type="FunFam" id="1.10.287.950:FF:000001">
    <property type="entry name" value="Methyl-accepting chemotaxis sensory transducer"/>
    <property type="match status" value="1"/>
</dbReference>
<dbReference type="PRINTS" id="PR00260">
    <property type="entry name" value="CHEMTRNSDUCR"/>
</dbReference>
<evidence type="ECO:0000256" key="2">
    <source>
        <dbReference type="ARBA" id="ARBA00029447"/>
    </source>
</evidence>
<dbReference type="GO" id="GO:0016020">
    <property type="term" value="C:membrane"/>
    <property type="evidence" value="ECO:0007669"/>
    <property type="project" value="InterPro"/>
</dbReference>
<organism evidence="6">
    <name type="scientific">hydrothermal vent metagenome</name>
    <dbReference type="NCBI Taxonomy" id="652676"/>
    <lineage>
        <taxon>unclassified sequences</taxon>
        <taxon>metagenomes</taxon>
        <taxon>ecological metagenomes</taxon>
    </lineage>
</organism>
<keyword evidence="6" id="KW-0675">Receptor</keyword>
<keyword evidence="3" id="KW-0472">Membrane</keyword>
<evidence type="ECO:0000256" key="3">
    <source>
        <dbReference type="SAM" id="Phobius"/>
    </source>
</evidence>
<proteinExistence type="inferred from homology"/>
<keyword evidence="1" id="KW-0807">Transducer</keyword>
<evidence type="ECO:0000259" key="4">
    <source>
        <dbReference type="PROSITE" id="PS50111"/>
    </source>
</evidence>
<dbReference type="GO" id="GO:0006935">
    <property type="term" value="P:chemotaxis"/>
    <property type="evidence" value="ECO:0007669"/>
    <property type="project" value="InterPro"/>
</dbReference>